<organism evidence="1 2">
    <name type="scientific">Bacillus paralicheniformis</name>
    <dbReference type="NCBI Taxonomy" id="1648923"/>
    <lineage>
        <taxon>Bacteria</taxon>
        <taxon>Bacillati</taxon>
        <taxon>Bacillota</taxon>
        <taxon>Bacilli</taxon>
        <taxon>Bacillales</taxon>
        <taxon>Bacillaceae</taxon>
        <taxon>Bacillus</taxon>
    </lineage>
</organism>
<dbReference type="EMBL" id="NILF01000054">
    <property type="protein sequence ID" value="TWL36065.1"/>
    <property type="molecule type" value="Genomic_DNA"/>
</dbReference>
<protein>
    <submittedName>
        <fullName evidence="1">Uncharacterized protein</fullName>
    </submittedName>
</protein>
<evidence type="ECO:0000313" key="1">
    <source>
        <dbReference type="EMBL" id="TWL36065.1"/>
    </source>
</evidence>
<evidence type="ECO:0000313" key="2">
    <source>
        <dbReference type="Proteomes" id="UP000429980"/>
    </source>
</evidence>
<gene>
    <name evidence="1" type="ORF">CHCC15381_4414</name>
</gene>
<name>A0ABY3FUG2_9BACI</name>
<keyword evidence="2" id="KW-1185">Reference proteome</keyword>
<comment type="caution">
    <text evidence="1">The sequence shown here is derived from an EMBL/GenBank/DDBJ whole genome shotgun (WGS) entry which is preliminary data.</text>
</comment>
<accession>A0ABY3FUG2</accession>
<proteinExistence type="predicted"/>
<sequence>MGLNVPYCILKLNLSFSVYQYKMVSNAGRDISWLKSKKVFHF</sequence>
<dbReference type="Proteomes" id="UP000429980">
    <property type="component" value="Unassembled WGS sequence"/>
</dbReference>
<reference evidence="1 2" key="1">
    <citation type="submission" date="2019-06" db="EMBL/GenBank/DDBJ databases">
        <title>Genome sequence analysis of &gt;100 Bacillus licheniformis strains suggests intrinsic resistance to this species.</title>
        <authorList>
            <person name="Wels M."/>
            <person name="Siezen R.J."/>
            <person name="Johansen E."/>
            <person name="Stuer-Lauridsen B."/>
            <person name="Bjerre K."/>
            <person name="Nielsen B.K.K."/>
        </authorList>
    </citation>
    <scope>NUCLEOTIDE SEQUENCE [LARGE SCALE GENOMIC DNA]</scope>
    <source>
        <strain evidence="1 2">BAC-15381</strain>
    </source>
</reference>